<dbReference type="RefSeq" id="XP_003040231.1">
    <property type="nucleotide sequence ID" value="XM_003040185.1"/>
</dbReference>
<organism evidence="1 2">
    <name type="scientific">Fusarium vanettenii (strain ATCC MYA-4622 / CBS 123669 / FGSC 9596 / NRRL 45880 / 77-13-4)</name>
    <name type="common">Fusarium solani subsp. pisi</name>
    <dbReference type="NCBI Taxonomy" id="660122"/>
    <lineage>
        <taxon>Eukaryota</taxon>
        <taxon>Fungi</taxon>
        <taxon>Dikarya</taxon>
        <taxon>Ascomycota</taxon>
        <taxon>Pezizomycotina</taxon>
        <taxon>Sordariomycetes</taxon>
        <taxon>Hypocreomycetidae</taxon>
        <taxon>Hypocreales</taxon>
        <taxon>Nectriaceae</taxon>
        <taxon>Fusarium</taxon>
        <taxon>Fusarium solani species complex</taxon>
        <taxon>Fusarium vanettenii</taxon>
    </lineage>
</organism>
<name>C7ZN95_FUSV7</name>
<dbReference type="InParanoid" id="C7ZN95"/>
<accession>C7ZN95</accession>
<dbReference type="OrthoDB" id="4838893at2759"/>
<proteinExistence type="predicted"/>
<keyword evidence="2" id="KW-1185">Reference proteome</keyword>
<dbReference type="VEuPathDB" id="FungiDB:NECHADRAFT_88023"/>
<dbReference type="KEGG" id="nhe:NECHADRAFT_88023"/>
<protein>
    <submittedName>
        <fullName evidence="1">Uncharacterized protein</fullName>
    </submittedName>
</protein>
<dbReference type="Proteomes" id="UP000005206">
    <property type="component" value="Chromosome 13"/>
</dbReference>
<gene>
    <name evidence="1" type="ORF">NECHADRAFT_88023</name>
</gene>
<evidence type="ECO:0000313" key="1">
    <source>
        <dbReference type="EMBL" id="EEU34518.1"/>
    </source>
</evidence>
<dbReference type="GeneID" id="9678064"/>
<dbReference type="HOGENOM" id="CLU_500664_0_0_1"/>
<dbReference type="EMBL" id="GG698964">
    <property type="protein sequence ID" value="EEU34518.1"/>
    <property type="molecule type" value="Genomic_DNA"/>
</dbReference>
<sequence length="544" mass="59687">MALHELNKRSCTQKEFPSLLQAINCYFPDSDYPTHVYPRVQAQMSNPRSFISVLIHPSCNLVNESRDVDMPDAPEVMTIDDIPRQTFSHVPGFNLNMVDQSQGSITSFNPSIINYSGPVPHSSSRSVIPSSTSCTSFNPLFVPAGLNESRFASVSVAEGPTFQPGYSQAQQLPSCQFSSSQQLNDNFHPAFRLANAQTLPRDYATAPLVSQAMLPTSCSGVSTGSISHIVPPRVQNCSVQTPILQDTIQQSALVQLPPAHPLIPAQQQYVAHPPQLPPQQHVLPQQLTQQLTQKQLAQQQTPGSLTDTPSLTSWNPTIICFKEPEWSNTQTVIAGSAGDGSYCPTALSNVAPAVRLTQITEVEESPQEPVHEQALIPTTPLHIYRPLTPAATPAPPSRADRVETWRREVTPLRLFDPVKAKPKFYVLISSAKDIKTQIKEAHGPAMLVNLNQAILAIQEMRRKVNRDLSPTFYSVLANTLVKPAIGEASILKGKLDRVQSEILAEKGRLVSESLGEGKWHGRHYDGASSVDMVAYGVLQLRLRI</sequence>
<evidence type="ECO:0000313" key="2">
    <source>
        <dbReference type="Proteomes" id="UP000005206"/>
    </source>
</evidence>
<dbReference type="AlphaFoldDB" id="C7ZN95"/>
<reference evidence="1 2" key="1">
    <citation type="journal article" date="2009" name="PLoS Genet.">
        <title>The genome of Nectria haematococca: contribution of supernumerary chromosomes to gene expansion.</title>
        <authorList>
            <person name="Coleman J.J."/>
            <person name="Rounsley S.D."/>
            <person name="Rodriguez-Carres M."/>
            <person name="Kuo A."/>
            <person name="Wasmann C.C."/>
            <person name="Grimwood J."/>
            <person name="Schmutz J."/>
            <person name="Taga M."/>
            <person name="White G.J."/>
            <person name="Zhou S."/>
            <person name="Schwartz D.C."/>
            <person name="Freitag M."/>
            <person name="Ma L.J."/>
            <person name="Danchin E.G."/>
            <person name="Henrissat B."/>
            <person name="Coutinho P.M."/>
            <person name="Nelson D.R."/>
            <person name="Straney D."/>
            <person name="Napoli C.A."/>
            <person name="Barker B.M."/>
            <person name="Gribskov M."/>
            <person name="Rep M."/>
            <person name="Kroken S."/>
            <person name="Molnar I."/>
            <person name="Rensing C."/>
            <person name="Kennell J.C."/>
            <person name="Zamora J."/>
            <person name="Farman M.L."/>
            <person name="Selker E.U."/>
            <person name="Salamov A."/>
            <person name="Shapiro H."/>
            <person name="Pangilinan J."/>
            <person name="Lindquist E."/>
            <person name="Lamers C."/>
            <person name="Grigoriev I.V."/>
            <person name="Geiser D.M."/>
            <person name="Covert S.F."/>
            <person name="Temporini E."/>
            <person name="Vanetten H.D."/>
        </authorList>
    </citation>
    <scope>NUCLEOTIDE SEQUENCE [LARGE SCALE GENOMIC DNA]</scope>
    <source>
        <strain evidence="2">ATCC MYA-4622 / CBS 123669 / FGSC 9596 / NRRL 45880 / 77-13-4</strain>
    </source>
</reference>